<sequence>MLDILRKRRSIRKYQERPIEPEKIETLKEGLLRSPSAKNLKSWEFVFVENPETIKKLAQVRGASSSFLAGAPLAIVVMGNEQTTNVWVEDASLAAMIGQLVATSIGLGSCWIQIRNRDHSPELSAEDYVRNLLGIPEPYRVLCILAVGYPAEEKKPIPKGELPYNKIHLEKF</sequence>
<dbReference type="STRING" id="580340.Tlie_1866"/>
<dbReference type="InterPro" id="IPR000415">
    <property type="entry name" value="Nitroreductase-like"/>
</dbReference>
<gene>
    <name evidence="7" type="ordered locus">Tlie_1866</name>
</gene>
<dbReference type="SUPFAM" id="SSF55469">
    <property type="entry name" value="FMN-dependent nitroreductase-like"/>
    <property type="match status" value="1"/>
</dbReference>
<dbReference type="OrthoDB" id="9783470at2"/>
<dbReference type="Gene3D" id="3.40.109.10">
    <property type="entry name" value="NADH Oxidase"/>
    <property type="match status" value="1"/>
</dbReference>
<comment type="similarity">
    <text evidence="2">Belongs to the nitroreductase family.</text>
</comment>
<dbReference type="CDD" id="cd02151">
    <property type="entry name" value="nitroreductase"/>
    <property type="match status" value="1"/>
</dbReference>
<keyword evidence="4" id="KW-0288">FMN</keyword>
<dbReference type="InterPro" id="IPR029479">
    <property type="entry name" value="Nitroreductase"/>
</dbReference>
<evidence type="ECO:0000259" key="6">
    <source>
        <dbReference type="Pfam" id="PF00881"/>
    </source>
</evidence>
<proteinExistence type="inferred from homology"/>
<comment type="cofactor">
    <cofactor evidence="1">
        <name>FMN</name>
        <dbReference type="ChEBI" id="CHEBI:58210"/>
    </cofactor>
</comment>
<evidence type="ECO:0000313" key="7">
    <source>
        <dbReference type="EMBL" id="AER67575.1"/>
    </source>
</evidence>
<evidence type="ECO:0000313" key="8">
    <source>
        <dbReference type="Proteomes" id="UP000005868"/>
    </source>
</evidence>
<keyword evidence="5" id="KW-0560">Oxidoreductase</keyword>
<dbReference type="HOGENOM" id="CLU_070764_7_3_0"/>
<dbReference type="PANTHER" id="PTHR43673">
    <property type="entry name" value="NAD(P)H NITROREDUCTASE YDGI-RELATED"/>
    <property type="match status" value="1"/>
</dbReference>
<feature type="domain" description="Nitroreductase" evidence="6">
    <location>
        <begin position="5"/>
        <end position="59"/>
    </location>
</feature>
<dbReference type="EMBL" id="CP003096">
    <property type="protein sequence ID" value="AER67575.1"/>
    <property type="molecule type" value="Genomic_DNA"/>
</dbReference>
<organism evidence="7 8">
    <name type="scientific">Thermovirga lienii (strain ATCC BAA-1197 / DSM 17291 / Cas60314)</name>
    <dbReference type="NCBI Taxonomy" id="580340"/>
    <lineage>
        <taxon>Bacteria</taxon>
        <taxon>Thermotogati</taxon>
        <taxon>Synergistota</taxon>
        <taxon>Synergistia</taxon>
        <taxon>Synergistales</taxon>
        <taxon>Thermovirgaceae</taxon>
        <taxon>Thermovirga</taxon>
    </lineage>
</organism>
<protein>
    <submittedName>
        <fullName evidence="7">Nitroreductase</fullName>
    </submittedName>
</protein>
<evidence type="ECO:0000256" key="4">
    <source>
        <dbReference type="ARBA" id="ARBA00022643"/>
    </source>
</evidence>
<feature type="domain" description="Nitroreductase" evidence="6">
    <location>
        <begin position="64"/>
        <end position="149"/>
    </location>
</feature>
<dbReference type="AlphaFoldDB" id="G7V941"/>
<dbReference type="eggNOG" id="COG0778">
    <property type="taxonomic scope" value="Bacteria"/>
</dbReference>
<reference evidence="7 8" key="2">
    <citation type="journal article" date="2012" name="Stand. Genomic Sci.">
        <title>Genome sequence of the moderately thermophilic, amino-acid-degrading and sulfur-reducing bacterium Thermovirga lienii type strain (Cas60314(T)).</title>
        <authorList>
            <person name="Goker M."/>
            <person name="Saunders E."/>
            <person name="Lapidus A."/>
            <person name="Nolan M."/>
            <person name="Lucas S."/>
            <person name="Hammon N."/>
            <person name="Deshpande S."/>
            <person name="Cheng J.F."/>
            <person name="Han C."/>
            <person name="Tapia R."/>
            <person name="Goodwin L.A."/>
            <person name="Pitluck S."/>
            <person name="Liolios K."/>
            <person name="Mavromatis K."/>
            <person name="Pagani I."/>
            <person name="Ivanova N."/>
            <person name="Mikhailova N."/>
            <person name="Pati A."/>
            <person name="Chen A."/>
            <person name="Palaniappan K."/>
            <person name="Land M."/>
            <person name="Chang Y.J."/>
            <person name="Jeffries C.D."/>
            <person name="Brambilla E.M."/>
            <person name="Rohde M."/>
            <person name="Spring S."/>
            <person name="Detter J.C."/>
            <person name="Woyke T."/>
            <person name="Bristow J."/>
            <person name="Eisen J.A."/>
            <person name="Markowitz V."/>
            <person name="Hugenholtz P."/>
            <person name="Kyrpides N.C."/>
            <person name="Klenk H.P."/>
        </authorList>
    </citation>
    <scope>NUCLEOTIDE SEQUENCE [LARGE SCALE GENOMIC DNA]</scope>
    <source>
        <strain evidence="8">ATCC BAA-1197 / DSM 17291 / Cas60314</strain>
    </source>
</reference>
<dbReference type="Pfam" id="PF00881">
    <property type="entry name" value="Nitroreductase"/>
    <property type="match status" value="2"/>
</dbReference>
<evidence type="ECO:0000256" key="5">
    <source>
        <dbReference type="ARBA" id="ARBA00023002"/>
    </source>
</evidence>
<keyword evidence="8" id="KW-1185">Reference proteome</keyword>
<dbReference type="KEGG" id="tli:Tlie_1866"/>
<dbReference type="Proteomes" id="UP000005868">
    <property type="component" value="Chromosome"/>
</dbReference>
<evidence type="ECO:0000256" key="2">
    <source>
        <dbReference type="ARBA" id="ARBA00007118"/>
    </source>
</evidence>
<accession>G7V941</accession>
<dbReference type="PANTHER" id="PTHR43673:SF2">
    <property type="entry name" value="NITROREDUCTASE"/>
    <property type="match status" value="1"/>
</dbReference>
<evidence type="ECO:0000256" key="1">
    <source>
        <dbReference type="ARBA" id="ARBA00001917"/>
    </source>
</evidence>
<reference evidence="8" key="1">
    <citation type="submission" date="2011-10" db="EMBL/GenBank/DDBJ databases">
        <title>The complete genome of chromosome of Thermovirga lienii DSM 17291.</title>
        <authorList>
            <consortium name="US DOE Joint Genome Institute (JGI-PGF)"/>
            <person name="Lucas S."/>
            <person name="Copeland A."/>
            <person name="Lapidus A."/>
            <person name="Glavina del Rio T."/>
            <person name="Dalin E."/>
            <person name="Tice H."/>
            <person name="Bruce D."/>
            <person name="Goodwin L."/>
            <person name="Pitluck S."/>
            <person name="Peters L."/>
            <person name="Mikhailova N."/>
            <person name="Saunders E."/>
            <person name="Kyrpides N."/>
            <person name="Mavromatis K."/>
            <person name="Ivanova N."/>
            <person name="Last F.I."/>
            <person name="Brettin T."/>
            <person name="Detter J.C."/>
            <person name="Han C."/>
            <person name="Larimer F."/>
            <person name="Land M."/>
            <person name="Hauser L."/>
            <person name="Markowitz V."/>
            <person name="Cheng J.-F."/>
            <person name="Hugenholtz P."/>
            <person name="Woyke T."/>
            <person name="Wu D."/>
            <person name="Spring S."/>
            <person name="Schroeder M."/>
            <person name="Brambilla E.-M."/>
            <person name="Klenk H.-P."/>
            <person name="Eisen J.A."/>
        </authorList>
    </citation>
    <scope>NUCLEOTIDE SEQUENCE [LARGE SCALE GENOMIC DNA]</scope>
    <source>
        <strain evidence="8">ATCC BAA-1197 / DSM 17291 / Cas60314</strain>
    </source>
</reference>
<dbReference type="GO" id="GO:0016491">
    <property type="term" value="F:oxidoreductase activity"/>
    <property type="evidence" value="ECO:0007669"/>
    <property type="project" value="UniProtKB-KW"/>
</dbReference>
<name>G7V941_THELD</name>
<evidence type="ECO:0000256" key="3">
    <source>
        <dbReference type="ARBA" id="ARBA00022630"/>
    </source>
</evidence>
<keyword evidence="3" id="KW-0285">Flavoprotein</keyword>